<proteinExistence type="predicted"/>
<evidence type="ECO:0000256" key="2">
    <source>
        <dbReference type="SAM" id="Phobius"/>
    </source>
</evidence>
<dbReference type="PANTHER" id="PTHR31033:SF18">
    <property type="entry name" value="OS06G0115800 PROTEIN"/>
    <property type="match status" value="1"/>
</dbReference>
<evidence type="ECO:0000313" key="4">
    <source>
        <dbReference type="Proteomes" id="UP000011115"/>
    </source>
</evidence>
<dbReference type="HOGENOM" id="CLU_108249_0_0_1"/>
<dbReference type="Proteomes" id="UP000011115">
    <property type="component" value="Unassembled WGS sequence"/>
</dbReference>
<dbReference type="Gramene" id="PGSC0003DMT400073324">
    <property type="protein sequence ID" value="PGSC0003DMT400073324"/>
    <property type="gene ID" value="PGSC0003DMG400028495"/>
</dbReference>
<reference evidence="4" key="1">
    <citation type="journal article" date="2011" name="Nature">
        <title>Genome sequence and analysis of the tuber crop potato.</title>
        <authorList>
            <consortium name="The Potato Genome Sequencing Consortium"/>
        </authorList>
    </citation>
    <scope>NUCLEOTIDE SEQUENCE [LARGE SCALE GENOMIC DNA]</scope>
    <source>
        <strain evidence="4">cv. DM1-3 516 R44</strain>
    </source>
</reference>
<name>M1CRT9_SOLTU</name>
<feature type="compositionally biased region" description="Basic and acidic residues" evidence="1">
    <location>
        <begin position="48"/>
        <end position="62"/>
    </location>
</feature>
<sequence>METEYCVSQFHPSIAKTASISLSSFGSGGPFSFDSFSRKWNSKKKKKEPFPEEKSSNKHEVTGNEWLETGNCPIAKSYRAVSGVPPIVASTFQLPPGMKLKCPPAVVAVRAALAKTVLVKTMRPQPLFSKMLVIGALGMAVNIPLGIWREHTD</sequence>
<dbReference type="GO" id="GO:0009507">
    <property type="term" value="C:chloroplast"/>
    <property type="evidence" value="ECO:0000318"/>
    <property type="project" value="GO_Central"/>
</dbReference>
<dbReference type="EnsemblPlants" id="PGSC0003DMT400073324">
    <property type="protein sequence ID" value="PGSC0003DMT400073324"/>
    <property type="gene ID" value="PGSC0003DMG400028495"/>
</dbReference>
<dbReference type="InParanoid" id="M1CRT9"/>
<keyword evidence="2" id="KW-0812">Transmembrane</keyword>
<keyword evidence="2" id="KW-1133">Transmembrane helix</keyword>
<accession>M1CRT9</accession>
<feature type="transmembrane region" description="Helical" evidence="2">
    <location>
        <begin position="127"/>
        <end position="148"/>
    </location>
</feature>
<reference evidence="3" key="2">
    <citation type="submission" date="2015-06" db="UniProtKB">
        <authorList>
            <consortium name="EnsemblPlants"/>
        </authorList>
    </citation>
    <scope>IDENTIFICATION</scope>
    <source>
        <strain evidence="3">DM1-3 516 R44</strain>
    </source>
</reference>
<dbReference type="eggNOG" id="ENOG502QR3Z">
    <property type="taxonomic scope" value="Eukaryota"/>
</dbReference>
<dbReference type="PaxDb" id="4113-PGSC0003DMT400073324"/>
<keyword evidence="4" id="KW-1185">Reference proteome</keyword>
<protein>
    <submittedName>
        <fullName evidence="3">Uncharacterized protein</fullName>
    </submittedName>
</protein>
<organism evidence="3 4">
    <name type="scientific">Solanum tuberosum</name>
    <name type="common">Potato</name>
    <dbReference type="NCBI Taxonomy" id="4113"/>
    <lineage>
        <taxon>Eukaryota</taxon>
        <taxon>Viridiplantae</taxon>
        <taxon>Streptophyta</taxon>
        <taxon>Embryophyta</taxon>
        <taxon>Tracheophyta</taxon>
        <taxon>Spermatophyta</taxon>
        <taxon>Magnoliopsida</taxon>
        <taxon>eudicotyledons</taxon>
        <taxon>Gunneridae</taxon>
        <taxon>Pentapetalae</taxon>
        <taxon>asterids</taxon>
        <taxon>lamiids</taxon>
        <taxon>Solanales</taxon>
        <taxon>Solanaceae</taxon>
        <taxon>Solanoideae</taxon>
        <taxon>Solaneae</taxon>
        <taxon>Solanum</taxon>
    </lineage>
</organism>
<dbReference type="AlphaFoldDB" id="M1CRT9"/>
<keyword evidence="2" id="KW-0472">Membrane</keyword>
<evidence type="ECO:0000313" key="3">
    <source>
        <dbReference type="EnsemblPlants" id="PGSC0003DMT400073324"/>
    </source>
</evidence>
<feature type="region of interest" description="Disordered" evidence="1">
    <location>
        <begin position="35"/>
        <end position="63"/>
    </location>
</feature>
<dbReference type="PANTHER" id="PTHR31033">
    <property type="entry name" value="PROTEIN, PUTATIVE-RELATED"/>
    <property type="match status" value="1"/>
</dbReference>
<evidence type="ECO:0000256" key="1">
    <source>
        <dbReference type="SAM" id="MobiDB-lite"/>
    </source>
</evidence>